<evidence type="ECO:0000313" key="3">
    <source>
        <dbReference type="Proteomes" id="UP001139646"/>
    </source>
</evidence>
<protein>
    <submittedName>
        <fullName evidence="2">Uncharacterized protein</fullName>
    </submittedName>
</protein>
<evidence type="ECO:0000313" key="2">
    <source>
        <dbReference type="EMBL" id="MCI2285937.1"/>
    </source>
</evidence>
<comment type="caution">
    <text evidence="2">The sequence shown here is derived from an EMBL/GenBank/DDBJ whole genome shotgun (WGS) entry which is preliminary data.</text>
</comment>
<dbReference type="Proteomes" id="UP001139646">
    <property type="component" value="Unassembled WGS sequence"/>
</dbReference>
<dbReference type="RefSeq" id="WP_242288974.1">
    <property type="nucleotide sequence ID" value="NZ_JAKKSL010000007.1"/>
</dbReference>
<keyword evidence="3" id="KW-1185">Reference proteome</keyword>
<dbReference type="InterPro" id="IPR009030">
    <property type="entry name" value="Growth_fac_rcpt_cys_sf"/>
</dbReference>
<dbReference type="SUPFAM" id="SSF57184">
    <property type="entry name" value="Growth factor receptor domain"/>
    <property type="match status" value="1"/>
</dbReference>
<proteinExistence type="predicted"/>
<feature type="signal peptide" evidence="1">
    <location>
        <begin position="1"/>
        <end position="24"/>
    </location>
</feature>
<dbReference type="EMBL" id="JAKKSL010000007">
    <property type="protein sequence ID" value="MCI2285937.1"/>
    <property type="molecule type" value="Genomic_DNA"/>
</dbReference>
<name>A0ABS9X6T5_9GAMM</name>
<feature type="chain" id="PRO_5045207868" evidence="1">
    <location>
        <begin position="25"/>
        <end position="406"/>
    </location>
</feature>
<gene>
    <name evidence="2" type="ORF">L3081_24230</name>
</gene>
<reference evidence="2" key="1">
    <citation type="submission" date="2022-01" db="EMBL/GenBank/DDBJ databases">
        <title>Colwellia maritima, isolated from seawater.</title>
        <authorList>
            <person name="Kristyanto S."/>
            <person name="Jung J."/>
            <person name="Jeon C.O."/>
        </authorList>
    </citation>
    <scope>NUCLEOTIDE SEQUENCE</scope>
    <source>
        <strain evidence="2">MSW7</strain>
    </source>
</reference>
<evidence type="ECO:0000256" key="1">
    <source>
        <dbReference type="SAM" id="SignalP"/>
    </source>
</evidence>
<organism evidence="2 3">
    <name type="scientific">Colwellia maritima</name>
    <dbReference type="NCBI Taxonomy" id="2912588"/>
    <lineage>
        <taxon>Bacteria</taxon>
        <taxon>Pseudomonadati</taxon>
        <taxon>Pseudomonadota</taxon>
        <taxon>Gammaproteobacteria</taxon>
        <taxon>Alteromonadales</taxon>
        <taxon>Colwelliaceae</taxon>
        <taxon>Colwellia</taxon>
    </lineage>
</organism>
<keyword evidence="1" id="KW-0732">Signal</keyword>
<sequence length="406" mass="44193">MGNYKNKWLSLLVGLSLLSGAAISSEVVLEPVKALPVDKELLTVTGDPVSVIETGIITDENGVAARGPHEISFTLDENAPYGVVVGGETVLPGETKVLVKNLTTSDHKLTLPVYPMVPGIEGVASYSIDIPQIKVEACPSGFTETPNDCYKVTYSTIEYECPSNSEYQEDTLDCRKTEESAVVEYCDAPFVKQNGKCVQEFTVAATQTCPSGAEWTKDGTTCRYLDSQGVENCPADYALQNGECRALTVKVQSCPAGYVNDGVGGCHKDETESATENCPSGYSVDGTECVSIDIEAVESCPSGYHFTDGMCHLIVAKSPSCPSDYTLVDGSCEKVESAPFSEACADGYELTEIVNEYKCNKRKMCWHRNHANYNGLSCRFYARWCCVYCNKNRLSRLSYGIYTVRI</sequence>
<accession>A0ABS9X6T5</accession>